<dbReference type="Proteomes" id="UP000499080">
    <property type="component" value="Unassembled WGS sequence"/>
</dbReference>
<accession>A0A4Y2NTR8</accession>
<reference evidence="1 2" key="1">
    <citation type="journal article" date="2019" name="Sci. Rep.">
        <title>Orb-weaving spider Araneus ventricosus genome elucidates the spidroin gene catalogue.</title>
        <authorList>
            <person name="Kono N."/>
            <person name="Nakamura H."/>
            <person name="Ohtoshi R."/>
            <person name="Moran D.A.P."/>
            <person name="Shinohara A."/>
            <person name="Yoshida Y."/>
            <person name="Fujiwara M."/>
            <person name="Mori M."/>
            <person name="Tomita M."/>
            <person name="Arakawa K."/>
        </authorList>
    </citation>
    <scope>NUCLEOTIDE SEQUENCE [LARGE SCALE GENOMIC DNA]</scope>
</reference>
<keyword evidence="2" id="KW-1185">Reference proteome</keyword>
<proteinExistence type="predicted"/>
<dbReference type="AlphaFoldDB" id="A0A4Y2NTR8"/>
<sequence length="325" mass="39002">MSLVKVAIAIYNVSKSFDLEKESELPLCLFPDKELEAFFKDKVSKTHLPKQLQKKVIFLIRPISFEVEKWKMRHSKILDLNVDLQKFLSWKSEGTIDRHRTAMKLIQNDILPISKSFVLACLYCLSEFAESLWIRMSELQRRQLVYENELSPSLVKYYIAKLQGRNIELRVDYCHTVIAFRYLLAQLTPEQRKISVLFVVRLNSQDTHVLRYCLSQMEKNEQAKVFENYPLQVLSCFLEWPWQPFFIEVANQLWDYLPKYNFCSFLEFILNERIVPGWKDFDYEELLLQFWCQSPSNFKDYVKQDRNFDIELLTRILNRRQFQLS</sequence>
<name>A0A4Y2NTR8_ARAVE</name>
<evidence type="ECO:0000313" key="2">
    <source>
        <dbReference type="Proteomes" id="UP000499080"/>
    </source>
</evidence>
<dbReference type="OrthoDB" id="6414224at2759"/>
<gene>
    <name evidence="1" type="ORF">AVEN_26681_1</name>
</gene>
<organism evidence="1 2">
    <name type="scientific">Araneus ventricosus</name>
    <name type="common">Orbweaver spider</name>
    <name type="synonym">Epeira ventricosa</name>
    <dbReference type="NCBI Taxonomy" id="182803"/>
    <lineage>
        <taxon>Eukaryota</taxon>
        <taxon>Metazoa</taxon>
        <taxon>Ecdysozoa</taxon>
        <taxon>Arthropoda</taxon>
        <taxon>Chelicerata</taxon>
        <taxon>Arachnida</taxon>
        <taxon>Araneae</taxon>
        <taxon>Araneomorphae</taxon>
        <taxon>Entelegynae</taxon>
        <taxon>Araneoidea</taxon>
        <taxon>Araneidae</taxon>
        <taxon>Araneus</taxon>
    </lineage>
</organism>
<dbReference type="EMBL" id="BGPR01009706">
    <property type="protein sequence ID" value="GBN41770.1"/>
    <property type="molecule type" value="Genomic_DNA"/>
</dbReference>
<comment type="caution">
    <text evidence="1">The sequence shown here is derived from an EMBL/GenBank/DDBJ whole genome shotgun (WGS) entry which is preliminary data.</text>
</comment>
<evidence type="ECO:0000313" key="1">
    <source>
        <dbReference type="EMBL" id="GBN41770.1"/>
    </source>
</evidence>
<protein>
    <submittedName>
        <fullName evidence="1">Uncharacterized protein</fullName>
    </submittedName>
</protein>